<dbReference type="PANTHER" id="PTHR33055">
    <property type="entry name" value="TRANSPOSASE FOR INSERTION SEQUENCE ELEMENT IS1111A"/>
    <property type="match status" value="1"/>
</dbReference>
<protein>
    <submittedName>
        <fullName evidence="3">Transposase</fullName>
    </submittedName>
</protein>
<dbReference type="AlphaFoldDB" id="A0A2P8C572"/>
<feature type="domain" description="Transposase IS116/IS110/IS902 C-terminal" evidence="2">
    <location>
        <begin position="235"/>
        <end position="314"/>
    </location>
</feature>
<dbReference type="InterPro" id="IPR047650">
    <property type="entry name" value="Transpos_IS110"/>
</dbReference>
<proteinExistence type="predicted"/>
<comment type="caution">
    <text evidence="3">The sequence shown here is derived from an EMBL/GenBank/DDBJ whole genome shotgun (WGS) entry which is preliminary data.</text>
</comment>
<dbReference type="InterPro" id="IPR003346">
    <property type="entry name" value="Transposase_20"/>
</dbReference>
<dbReference type="RefSeq" id="WP_106544013.1">
    <property type="nucleotide sequence ID" value="NZ_BLAU01000001.1"/>
</dbReference>
<dbReference type="OrthoDB" id="964423at2"/>
<dbReference type="Pfam" id="PF01548">
    <property type="entry name" value="DEDD_Tnp_IS110"/>
    <property type="match status" value="1"/>
</dbReference>
<reference evidence="3 4" key="1">
    <citation type="submission" date="2018-03" db="EMBL/GenBank/DDBJ databases">
        <title>Genomic Encyclopedia of Archaeal and Bacterial Type Strains, Phase II (KMG-II): from individual species to whole genera.</title>
        <authorList>
            <person name="Goeker M."/>
        </authorList>
    </citation>
    <scope>NUCLEOTIDE SEQUENCE [LARGE SCALE GENOMIC DNA]</scope>
    <source>
        <strain evidence="3 4">DSM 27267</strain>
    </source>
</reference>
<dbReference type="PANTHER" id="PTHR33055:SF13">
    <property type="entry name" value="TRANSPOSASE"/>
    <property type="match status" value="1"/>
</dbReference>
<feature type="domain" description="Transposase IS110-like N-terminal" evidence="1">
    <location>
        <begin position="18"/>
        <end position="160"/>
    </location>
</feature>
<sequence>MQRESKTINFQGQNIYTGIDVHLKSWKVTVMIENVIYKTFSQDPDSRILANYLRKNFPGGQYYSAYEAGFCGYSVHRELVKQGIRNIVVNPSDIPTTDKEKKQKDDKRDSLKIAKSLKSGELEGIYVPSKGIEELRGLVRYRKTLVKEISRNKTRIKSFLHCNGIVIPSELNFASRYWSGKFTLWLKTIEMTTPYGDMVLQETLDTTDFLRKKLLKVTRSLRLLNTGNEYSAQLKLLQSIPGVGLIMAVTLLSELEDFRRFRKLDQLCSYVGLVPRTNSSGEKEKTGGITPRSNKPLRSCIVESAWIASRTDPALILCFNQLCQRMKPTEAIIRIAKKLLNRIRYVINNETEYVQAVV</sequence>
<gene>
    <name evidence="3" type="ORF">CLV93_1331</name>
</gene>
<organism evidence="3 4">
    <name type="scientific">Prolixibacter denitrificans</name>
    <dbReference type="NCBI Taxonomy" id="1541063"/>
    <lineage>
        <taxon>Bacteria</taxon>
        <taxon>Pseudomonadati</taxon>
        <taxon>Bacteroidota</taxon>
        <taxon>Bacteroidia</taxon>
        <taxon>Marinilabiliales</taxon>
        <taxon>Prolixibacteraceae</taxon>
        <taxon>Prolixibacter</taxon>
    </lineage>
</organism>
<evidence type="ECO:0000259" key="2">
    <source>
        <dbReference type="Pfam" id="PF02371"/>
    </source>
</evidence>
<dbReference type="NCBIfam" id="NF033542">
    <property type="entry name" value="transpos_IS110"/>
    <property type="match status" value="1"/>
</dbReference>
<evidence type="ECO:0000259" key="1">
    <source>
        <dbReference type="Pfam" id="PF01548"/>
    </source>
</evidence>
<evidence type="ECO:0000313" key="3">
    <source>
        <dbReference type="EMBL" id="PSK80096.1"/>
    </source>
</evidence>
<accession>A0A2P8C572</accession>
<dbReference type="EMBL" id="PYGC01000033">
    <property type="protein sequence ID" value="PSK80096.1"/>
    <property type="molecule type" value="Genomic_DNA"/>
</dbReference>
<evidence type="ECO:0000313" key="4">
    <source>
        <dbReference type="Proteomes" id="UP000240621"/>
    </source>
</evidence>
<name>A0A2P8C572_9BACT</name>
<dbReference type="Pfam" id="PF02371">
    <property type="entry name" value="Transposase_20"/>
    <property type="match status" value="1"/>
</dbReference>
<dbReference type="Proteomes" id="UP000240621">
    <property type="component" value="Unassembled WGS sequence"/>
</dbReference>
<dbReference type="InterPro" id="IPR002525">
    <property type="entry name" value="Transp_IS110-like_N"/>
</dbReference>
<dbReference type="GO" id="GO:0004803">
    <property type="term" value="F:transposase activity"/>
    <property type="evidence" value="ECO:0007669"/>
    <property type="project" value="InterPro"/>
</dbReference>
<dbReference type="GO" id="GO:0006313">
    <property type="term" value="P:DNA transposition"/>
    <property type="evidence" value="ECO:0007669"/>
    <property type="project" value="InterPro"/>
</dbReference>
<dbReference type="GO" id="GO:0003677">
    <property type="term" value="F:DNA binding"/>
    <property type="evidence" value="ECO:0007669"/>
    <property type="project" value="InterPro"/>
</dbReference>